<sequence length="171" mass="19733">MLKNSLRIFAILIILPIFFSCNKSFEPITLDGTWTIDTANVNISIIYEKSVAEEHPEAMTFLIKNKEYFRAKLKEPRNLIFASPNIANMKFTDDRGTILGTYTQQDIYFSIKNEIFLDGIMGISDNTRLEIYYNTAYMKELLSQIITPETPSMDVFNSLIKQFDGIGAYRR</sequence>
<gene>
    <name evidence="1" type="ORF">SDC9_93208</name>
</gene>
<name>A0A644ZZX0_9ZZZZ</name>
<dbReference type="PROSITE" id="PS51257">
    <property type="entry name" value="PROKAR_LIPOPROTEIN"/>
    <property type="match status" value="1"/>
</dbReference>
<reference evidence="1" key="1">
    <citation type="submission" date="2019-08" db="EMBL/GenBank/DDBJ databases">
        <authorList>
            <person name="Kucharzyk K."/>
            <person name="Murdoch R.W."/>
            <person name="Higgins S."/>
            <person name="Loffler F."/>
        </authorList>
    </citation>
    <scope>NUCLEOTIDE SEQUENCE</scope>
</reference>
<accession>A0A644ZZX0</accession>
<organism evidence="1">
    <name type="scientific">bioreactor metagenome</name>
    <dbReference type="NCBI Taxonomy" id="1076179"/>
    <lineage>
        <taxon>unclassified sequences</taxon>
        <taxon>metagenomes</taxon>
        <taxon>ecological metagenomes</taxon>
    </lineage>
</organism>
<comment type="caution">
    <text evidence="1">The sequence shown here is derived from an EMBL/GenBank/DDBJ whole genome shotgun (WGS) entry which is preliminary data.</text>
</comment>
<evidence type="ECO:0000313" key="1">
    <source>
        <dbReference type="EMBL" id="MPM46505.1"/>
    </source>
</evidence>
<protein>
    <submittedName>
        <fullName evidence="1">Uncharacterized protein</fullName>
    </submittedName>
</protein>
<dbReference type="EMBL" id="VSSQ01011305">
    <property type="protein sequence ID" value="MPM46505.1"/>
    <property type="molecule type" value="Genomic_DNA"/>
</dbReference>
<dbReference type="AlphaFoldDB" id="A0A644ZZX0"/>
<proteinExistence type="predicted"/>